<evidence type="ECO:0000313" key="2">
    <source>
        <dbReference type="EMBL" id="TNC47184.1"/>
    </source>
</evidence>
<sequence>MQLRELLRLAPSVHSRLASDIGVGVTDAQALDHAMAALPSPIGVGDLAHNLGIRSASATVAVDRLVSSGHMERAPHPTDRRRTSLVPTDSAYADAGRAAAPLISAIRSLTAGLDKETADEVHQFLGDAIEVLRAFADRADAEDPAEDPSTSP</sequence>
<comment type="caution">
    <text evidence="2">The sequence shown here is derived from an EMBL/GenBank/DDBJ whole genome shotgun (WGS) entry which is preliminary data.</text>
</comment>
<evidence type="ECO:0000259" key="1">
    <source>
        <dbReference type="SMART" id="SM00347"/>
    </source>
</evidence>
<dbReference type="AlphaFoldDB" id="A0A5C4MRH3"/>
<dbReference type="EMBL" id="VDFR01000048">
    <property type="protein sequence ID" value="TNC47184.1"/>
    <property type="molecule type" value="Genomic_DNA"/>
</dbReference>
<evidence type="ECO:0000313" key="4">
    <source>
        <dbReference type="Proteomes" id="UP000306740"/>
    </source>
</evidence>
<protein>
    <submittedName>
        <fullName evidence="2">MarR family transcriptional regulator</fullName>
    </submittedName>
</protein>
<dbReference type="Pfam" id="PF01047">
    <property type="entry name" value="MarR"/>
    <property type="match status" value="1"/>
</dbReference>
<evidence type="ECO:0000313" key="3">
    <source>
        <dbReference type="EMBL" id="TNC50394.1"/>
    </source>
</evidence>
<gene>
    <name evidence="3" type="ORF">FHE65_03655</name>
    <name evidence="2" type="ORF">FHE65_10650</name>
</gene>
<dbReference type="OrthoDB" id="162531at2"/>
<dbReference type="SUPFAM" id="SSF46785">
    <property type="entry name" value="Winged helix' DNA-binding domain"/>
    <property type="match status" value="1"/>
</dbReference>
<dbReference type="EMBL" id="VDFR01000016">
    <property type="protein sequence ID" value="TNC50394.1"/>
    <property type="molecule type" value="Genomic_DNA"/>
</dbReference>
<proteinExistence type="predicted"/>
<dbReference type="GO" id="GO:0006950">
    <property type="term" value="P:response to stress"/>
    <property type="evidence" value="ECO:0007669"/>
    <property type="project" value="TreeGrafter"/>
</dbReference>
<reference evidence="2 4" key="1">
    <citation type="submission" date="2019-05" db="EMBL/GenBank/DDBJ databases">
        <title>Mumia sp. nov., isolated from the intestinal contents of plateau pika (Ochotona curzoniae) in the Qinghai-Tibet plateau of China.</title>
        <authorList>
            <person name="Tian Z."/>
        </authorList>
    </citation>
    <scope>NUCLEOTIDE SEQUENCE [LARGE SCALE GENOMIC DNA]</scope>
    <source>
        <strain evidence="4">527</strain>
        <strain evidence="2">Z527</strain>
    </source>
</reference>
<dbReference type="GO" id="GO:0003700">
    <property type="term" value="F:DNA-binding transcription factor activity"/>
    <property type="evidence" value="ECO:0007669"/>
    <property type="project" value="InterPro"/>
</dbReference>
<dbReference type="InterPro" id="IPR036390">
    <property type="entry name" value="WH_DNA-bd_sf"/>
</dbReference>
<organism evidence="2 4">
    <name type="scientific">Mumia zhuanghuii</name>
    <dbReference type="NCBI Taxonomy" id="2585211"/>
    <lineage>
        <taxon>Bacteria</taxon>
        <taxon>Bacillati</taxon>
        <taxon>Actinomycetota</taxon>
        <taxon>Actinomycetes</taxon>
        <taxon>Propionibacteriales</taxon>
        <taxon>Nocardioidaceae</taxon>
        <taxon>Mumia</taxon>
    </lineage>
</organism>
<dbReference type="InterPro" id="IPR039422">
    <property type="entry name" value="MarR/SlyA-like"/>
</dbReference>
<accession>A0A5C4MRH3</accession>
<feature type="domain" description="HTH marR-type" evidence="1">
    <location>
        <begin position="16"/>
        <end position="123"/>
    </location>
</feature>
<dbReference type="Proteomes" id="UP000306740">
    <property type="component" value="Unassembled WGS sequence"/>
</dbReference>
<dbReference type="InterPro" id="IPR000835">
    <property type="entry name" value="HTH_MarR-typ"/>
</dbReference>
<dbReference type="InterPro" id="IPR036388">
    <property type="entry name" value="WH-like_DNA-bd_sf"/>
</dbReference>
<name>A0A5C4MRH3_9ACTN</name>
<dbReference type="PANTHER" id="PTHR33164">
    <property type="entry name" value="TRANSCRIPTIONAL REGULATOR, MARR FAMILY"/>
    <property type="match status" value="1"/>
</dbReference>
<dbReference type="Gene3D" id="1.10.10.10">
    <property type="entry name" value="Winged helix-like DNA-binding domain superfamily/Winged helix DNA-binding domain"/>
    <property type="match status" value="1"/>
</dbReference>
<dbReference type="PANTHER" id="PTHR33164:SF43">
    <property type="entry name" value="HTH-TYPE TRANSCRIPTIONAL REPRESSOR YETL"/>
    <property type="match status" value="1"/>
</dbReference>
<dbReference type="SMART" id="SM00347">
    <property type="entry name" value="HTH_MARR"/>
    <property type="match status" value="1"/>
</dbReference>